<dbReference type="Gene3D" id="3.30.300.30">
    <property type="match status" value="1"/>
</dbReference>
<feature type="region of interest" description="Disordered" evidence="1">
    <location>
        <begin position="410"/>
        <end position="443"/>
    </location>
</feature>
<dbReference type="InterPro" id="IPR042099">
    <property type="entry name" value="ANL_N_sf"/>
</dbReference>
<feature type="compositionally biased region" description="Basic and acidic residues" evidence="1">
    <location>
        <begin position="649"/>
        <end position="658"/>
    </location>
</feature>
<accession>A0A835Y5R8</accession>
<feature type="domain" description="AMP-dependent synthetase/ligase" evidence="2">
    <location>
        <begin position="45"/>
        <end position="415"/>
    </location>
</feature>
<feature type="compositionally biased region" description="Pro residues" evidence="1">
    <location>
        <begin position="411"/>
        <end position="430"/>
    </location>
</feature>
<dbReference type="Gene3D" id="3.40.50.12780">
    <property type="entry name" value="N-terminal domain of ligase-like"/>
    <property type="match status" value="1"/>
</dbReference>
<feature type="compositionally biased region" description="Polar residues" evidence="1">
    <location>
        <begin position="634"/>
        <end position="646"/>
    </location>
</feature>
<dbReference type="SUPFAM" id="SSF56801">
    <property type="entry name" value="Acetyl-CoA synthetase-like"/>
    <property type="match status" value="1"/>
</dbReference>
<proteinExistence type="predicted"/>
<dbReference type="GO" id="GO:0006631">
    <property type="term" value="P:fatty acid metabolic process"/>
    <property type="evidence" value="ECO:0007669"/>
    <property type="project" value="TreeGrafter"/>
</dbReference>
<dbReference type="PANTHER" id="PTHR43201">
    <property type="entry name" value="ACYL-COA SYNTHETASE"/>
    <property type="match status" value="1"/>
</dbReference>
<feature type="domain" description="AMP-binding enzyme C-terminal" evidence="3">
    <location>
        <begin position="587"/>
        <end position="690"/>
    </location>
</feature>
<evidence type="ECO:0000259" key="3">
    <source>
        <dbReference type="Pfam" id="PF13193"/>
    </source>
</evidence>
<gene>
    <name evidence="4" type="ORF">HYH03_006222</name>
</gene>
<dbReference type="Pfam" id="PF13193">
    <property type="entry name" value="AMP-binding_C"/>
    <property type="match status" value="1"/>
</dbReference>
<sequence length="723" mass="72672">MSASLHHICAPLLSIAQQSQERAIFVDEWAATSPSHGGPPHQPAYASATGVEVARRVALLSRALSTCIGIAPGDVVVLVAHTSAAMLETLLASLDAGAIVCPVNWRWSASELAEAISRVSPKLVLFDGACAPLTLEAASALWAAATGASASPGAGQPVPTAPPPGLCLIDHWPGGLGPFGSDAGAPPLTTSRLLSAFPEGPPSSNSDLGQPALQLLAPPCGTALLVFTSGTTAAPKGVQLSHSAFHSQSMAKLVLLSTRPGDTYLHLAPLFHIGGLSSAFAALLAGAVQVFVPRFEAEAALAAMVRHRVTSFIAVPTMLQDLAAVALSGASAPSGSTAAGPFVAGGGAGSWSGGLGPVRSVTRILVGAGATPPSLQEAVGCAFPCAELVSAYGMTEACSSMTFRHLRRPAAAPPAAPPSPAELWAPPPRPSAASAAERGASDTVETLPPVEGAVCVGLPAPGVQVAILATEAEHESPGAGANAGAIVGDSGRSRACVSSGVGETAAGAAGAVRWCGPLQLGEVVTRGPHVMVGYWRDPAATQQALLPGGWLRTGDLGLLAPGGSLWLLGRAKDMVKSGGENVFAPHVEAALLQHPAVAAAAVVGLPHERLGEQVAALVVLRPGWAFRGPCLPQDPNTTPFASTSPASDPGRETSGEELREHCRAVGLAGFRLPRFVAATHGPLPATASGKVAKARVRAALEEAARGAAAQGQGLQGGLPRSRL</sequence>
<organism evidence="4 5">
    <name type="scientific">Edaphochlamys debaryana</name>
    <dbReference type="NCBI Taxonomy" id="47281"/>
    <lineage>
        <taxon>Eukaryota</taxon>
        <taxon>Viridiplantae</taxon>
        <taxon>Chlorophyta</taxon>
        <taxon>core chlorophytes</taxon>
        <taxon>Chlorophyceae</taxon>
        <taxon>CS clade</taxon>
        <taxon>Chlamydomonadales</taxon>
        <taxon>Chlamydomonadales incertae sedis</taxon>
        <taxon>Edaphochlamys</taxon>
    </lineage>
</organism>
<reference evidence="4" key="1">
    <citation type="journal article" date="2020" name="bioRxiv">
        <title>Comparative genomics of Chlamydomonas.</title>
        <authorList>
            <person name="Craig R.J."/>
            <person name="Hasan A.R."/>
            <person name="Ness R.W."/>
            <person name="Keightley P.D."/>
        </authorList>
    </citation>
    <scope>NUCLEOTIDE SEQUENCE</scope>
    <source>
        <strain evidence="4">CCAP 11/70</strain>
    </source>
</reference>
<dbReference type="AlphaFoldDB" id="A0A835Y5R8"/>
<dbReference type="Pfam" id="PF00501">
    <property type="entry name" value="AMP-binding"/>
    <property type="match status" value="1"/>
</dbReference>
<keyword evidence="5" id="KW-1185">Reference proteome</keyword>
<name>A0A835Y5R8_9CHLO</name>
<evidence type="ECO:0000313" key="4">
    <source>
        <dbReference type="EMBL" id="KAG2495622.1"/>
    </source>
</evidence>
<feature type="region of interest" description="Disordered" evidence="1">
    <location>
        <begin position="631"/>
        <end position="658"/>
    </location>
</feature>
<evidence type="ECO:0000256" key="1">
    <source>
        <dbReference type="SAM" id="MobiDB-lite"/>
    </source>
</evidence>
<comment type="caution">
    <text evidence="4">The sequence shown here is derived from an EMBL/GenBank/DDBJ whole genome shotgun (WGS) entry which is preliminary data.</text>
</comment>
<dbReference type="GO" id="GO:0031956">
    <property type="term" value="F:medium-chain fatty acid-CoA ligase activity"/>
    <property type="evidence" value="ECO:0007669"/>
    <property type="project" value="TreeGrafter"/>
</dbReference>
<dbReference type="InterPro" id="IPR025110">
    <property type="entry name" value="AMP-bd_C"/>
</dbReference>
<dbReference type="InterPro" id="IPR045851">
    <property type="entry name" value="AMP-bd_C_sf"/>
</dbReference>
<dbReference type="PANTHER" id="PTHR43201:SF32">
    <property type="entry name" value="2-SUCCINYLBENZOATE--COA LIGASE, CHLOROPLASTIC_PEROXISOMAL"/>
    <property type="match status" value="1"/>
</dbReference>
<dbReference type="OrthoDB" id="10253115at2759"/>
<dbReference type="Proteomes" id="UP000612055">
    <property type="component" value="Unassembled WGS sequence"/>
</dbReference>
<evidence type="ECO:0000259" key="2">
    <source>
        <dbReference type="Pfam" id="PF00501"/>
    </source>
</evidence>
<protein>
    <submittedName>
        <fullName evidence="4">Uncharacterized protein</fullName>
    </submittedName>
</protein>
<dbReference type="InterPro" id="IPR000873">
    <property type="entry name" value="AMP-dep_synth/lig_dom"/>
</dbReference>
<evidence type="ECO:0000313" key="5">
    <source>
        <dbReference type="Proteomes" id="UP000612055"/>
    </source>
</evidence>
<dbReference type="EMBL" id="JAEHOE010000023">
    <property type="protein sequence ID" value="KAG2495622.1"/>
    <property type="molecule type" value="Genomic_DNA"/>
</dbReference>